<dbReference type="RefSeq" id="WP_317902214.1">
    <property type="nucleotide sequence ID" value="NZ_JAIRBC010000013.1"/>
</dbReference>
<dbReference type="PANTHER" id="PTHR21599">
    <property type="entry name" value="GLYCERATE KINASE"/>
    <property type="match status" value="1"/>
</dbReference>
<dbReference type="InterPro" id="IPR036129">
    <property type="entry name" value="Glycerate_kinase_sf"/>
</dbReference>
<dbReference type="InterPro" id="IPR018197">
    <property type="entry name" value="Glycerate_kinase_RE-like"/>
</dbReference>
<protein>
    <submittedName>
        <fullName evidence="5">Glycerate kinase</fullName>
    </submittedName>
</protein>
<dbReference type="InterPro" id="IPR018193">
    <property type="entry name" value="Glyc_kinase_flavodox-like_fold"/>
</dbReference>
<dbReference type="Proteomes" id="UP001200642">
    <property type="component" value="Unassembled WGS sequence"/>
</dbReference>
<dbReference type="PANTHER" id="PTHR21599:SF0">
    <property type="entry name" value="GLYCERATE KINASE"/>
    <property type="match status" value="1"/>
</dbReference>
<dbReference type="Pfam" id="PF02595">
    <property type="entry name" value="Gly_kinase"/>
    <property type="match status" value="1"/>
</dbReference>
<name>A0AAE3EWM7_9FLAO</name>
<keyword evidence="6" id="KW-1185">Reference proteome</keyword>
<comment type="similarity">
    <text evidence="1 4">Belongs to the glycerate kinase type-1 family.</text>
</comment>
<evidence type="ECO:0000256" key="4">
    <source>
        <dbReference type="PIRNR" id="PIRNR006078"/>
    </source>
</evidence>
<dbReference type="AlphaFoldDB" id="A0AAE3EWM7"/>
<dbReference type="GO" id="GO:0031388">
    <property type="term" value="P:organic acid phosphorylation"/>
    <property type="evidence" value="ECO:0007669"/>
    <property type="project" value="UniProtKB-UniRule"/>
</dbReference>
<evidence type="ECO:0000313" key="5">
    <source>
        <dbReference type="EMBL" id="MCG2461066.1"/>
    </source>
</evidence>
<keyword evidence="3 4" id="KW-0418">Kinase</keyword>
<reference evidence="5" key="1">
    <citation type="submission" date="2023-02" db="EMBL/GenBank/DDBJ databases">
        <title>Genome of Flavobacteriaceae gen. nov. sp. strain F89.</title>
        <authorList>
            <person name="Wang Y."/>
        </authorList>
    </citation>
    <scope>NUCLEOTIDE SEQUENCE</scope>
    <source>
        <strain evidence="5">F89</strain>
    </source>
</reference>
<dbReference type="EMBL" id="JAIRBC010000013">
    <property type="protein sequence ID" value="MCG2461066.1"/>
    <property type="molecule type" value="Genomic_DNA"/>
</dbReference>
<dbReference type="PIRSF" id="PIRSF006078">
    <property type="entry name" value="GlxK"/>
    <property type="match status" value="1"/>
</dbReference>
<dbReference type="Gene3D" id="3.90.1510.10">
    <property type="entry name" value="Glycerate kinase, domain 2"/>
    <property type="match status" value="1"/>
</dbReference>
<evidence type="ECO:0000256" key="3">
    <source>
        <dbReference type="ARBA" id="ARBA00022777"/>
    </source>
</evidence>
<evidence type="ECO:0000313" key="6">
    <source>
        <dbReference type="Proteomes" id="UP001200642"/>
    </source>
</evidence>
<dbReference type="SUPFAM" id="SSF110738">
    <property type="entry name" value="Glycerate kinase I"/>
    <property type="match status" value="1"/>
</dbReference>
<sequence length="377" mass="40832">MKILLIPDKFKGSLSAQEVAVAVSNGLRRLEKRVVIHKVLASDGGDGFLEAVQRMKKIKEIEIDTVDPLGRKIKAEYLWDSVNKSAYIELAKASGLTLLKFEEQNPMKTSTYGTGLQLKDAIAKGAKFIYVGLGGSATNDVGIGIASALGYNFLDSNKQNLNPCGENLNKIESIFLNKNNSIFEGVRIIAVNDVNNPLYGKNGASFVYAAQKGGNRADIEKLDLGLRHLDKKVKEQLGKEEAVIPGAGAAGGTAYGLKVFLDAEFIGGTEFIFNLCQVDKLLMEHNFGFIITGEGSLDKQTLNGKLIQGVLELGRRFNVPVIAVCGKLGIDKKELNTLGFMDILEISDSSKSLQYSMENAANLVEGAIFNYFGKAVL</sequence>
<evidence type="ECO:0000256" key="1">
    <source>
        <dbReference type="ARBA" id="ARBA00006284"/>
    </source>
</evidence>
<dbReference type="NCBIfam" id="TIGR00045">
    <property type="entry name" value="glycerate kinase"/>
    <property type="match status" value="1"/>
</dbReference>
<evidence type="ECO:0000256" key="2">
    <source>
        <dbReference type="ARBA" id="ARBA00022679"/>
    </source>
</evidence>
<comment type="caution">
    <text evidence="5">The sequence shown here is derived from an EMBL/GenBank/DDBJ whole genome shotgun (WGS) entry which is preliminary data.</text>
</comment>
<accession>A0AAE3EWM7</accession>
<organism evidence="5 6">
    <name type="scientific">Cerina litoralis</name>
    <dbReference type="NCBI Taxonomy" id="2874477"/>
    <lineage>
        <taxon>Bacteria</taxon>
        <taxon>Pseudomonadati</taxon>
        <taxon>Bacteroidota</taxon>
        <taxon>Flavobacteriia</taxon>
        <taxon>Flavobacteriales</taxon>
        <taxon>Flavobacteriaceae</taxon>
        <taxon>Cerina</taxon>
    </lineage>
</organism>
<dbReference type="InterPro" id="IPR004381">
    <property type="entry name" value="Glycerate_kinase"/>
</dbReference>
<proteinExistence type="inferred from homology"/>
<dbReference type="GO" id="GO:0008887">
    <property type="term" value="F:glycerate kinase activity"/>
    <property type="evidence" value="ECO:0007669"/>
    <property type="project" value="UniProtKB-UniRule"/>
</dbReference>
<keyword evidence="2 4" id="KW-0808">Transferase</keyword>
<dbReference type="Gene3D" id="3.40.50.10350">
    <property type="entry name" value="Glycerate kinase, domain 1"/>
    <property type="match status" value="1"/>
</dbReference>
<gene>
    <name evidence="5" type="ORF">K8352_09935</name>
</gene>